<protein>
    <recommendedName>
        <fullName evidence="3">DUF3150 domain-containing protein</fullName>
    </recommendedName>
</protein>
<dbReference type="RefSeq" id="WP_080809421.1">
    <property type="nucleotide sequence ID" value="NZ_LT828567.1"/>
</dbReference>
<dbReference type="Proteomes" id="UP000191931">
    <property type="component" value="Unassembled WGS sequence"/>
</dbReference>
<dbReference type="InterPro" id="IPR021496">
    <property type="entry name" value="DUF3150"/>
</dbReference>
<evidence type="ECO:0000313" key="1">
    <source>
        <dbReference type="EMBL" id="SLM30861.1"/>
    </source>
</evidence>
<gene>
    <name evidence="1" type="ORF">MTBBW1_2500010</name>
</gene>
<reference evidence="1 2" key="1">
    <citation type="submission" date="2017-03" db="EMBL/GenBank/DDBJ databases">
        <authorList>
            <person name="Afonso C.L."/>
            <person name="Miller P.J."/>
            <person name="Scott M.A."/>
            <person name="Spackman E."/>
            <person name="Goraichik I."/>
            <person name="Dimitrov K.M."/>
            <person name="Suarez D.L."/>
            <person name="Swayne D.E."/>
        </authorList>
    </citation>
    <scope>NUCLEOTIDE SEQUENCE [LARGE SCALE GENOMIC DNA]</scope>
    <source>
        <strain evidence="1">PRJEB14757</strain>
    </source>
</reference>
<sequence length="292" mass="34053">MTDNIFEKGCLVQLSVSKWGGIKQIDKGKLAKMVQTTDHSWVTASKKLVEPASLKPICKISNSTRTWLNSKSLPFPITGMVFIPKDLITTVDTKLHQFKNDFDQAVEDFSNDYNYLREDAKEYLGNLFNEVDYPMDIISRFKFYWRFVILEIPNGESRLLSPEVYAREEAKFMETMEEARLLAVNALREEFAQMVEHISERFTQDAVKPKIFRKSAINNFYEYFQTFKDRNIFQDNELSQLVDRAQSILKGTSIHRIRSDNSLKEIIRSGMADIENSIAETFNRPRRQIIMD</sequence>
<dbReference type="AlphaFoldDB" id="A0A1W1HED3"/>
<name>A0A1W1HED3_9BACT</name>
<dbReference type="STRING" id="1246637.MTBBW1_2500010"/>
<evidence type="ECO:0008006" key="3">
    <source>
        <dbReference type="Google" id="ProtNLM"/>
    </source>
</evidence>
<dbReference type="Pfam" id="PF11348">
    <property type="entry name" value="DUF3150"/>
    <property type="match status" value="1"/>
</dbReference>
<dbReference type="OrthoDB" id="5423044at2"/>
<keyword evidence="2" id="KW-1185">Reference proteome</keyword>
<evidence type="ECO:0000313" key="2">
    <source>
        <dbReference type="Proteomes" id="UP000191931"/>
    </source>
</evidence>
<accession>A0A1W1HED3</accession>
<dbReference type="EMBL" id="FWEV01000169">
    <property type="protein sequence ID" value="SLM30861.1"/>
    <property type="molecule type" value="Genomic_DNA"/>
</dbReference>
<organism evidence="1 2">
    <name type="scientific">Desulfamplus magnetovallimortis</name>
    <dbReference type="NCBI Taxonomy" id="1246637"/>
    <lineage>
        <taxon>Bacteria</taxon>
        <taxon>Pseudomonadati</taxon>
        <taxon>Thermodesulfobacteriota</taxon>
        <taxon>Desulfobacteria</taxon>
        <taxon>Desulfobacterales</taxon>
        <taxon>Desulfobacteraceae</taxon>
        <taxon>Desulfamplus</taxon>
    </lineage>
</organism>
<proteinExistence type="predicted"/>